<organism evidence="3 4">
    <name type="scientific">Guptibacillus hwajinpoensis</name>
    <dbReference type="NCBI Taxonomy" id="208199"/>
    <lineage>
        <taxon>Bacteria</taxon>
        <taxon>Bacillati</taxon>
        <taxon>Bacillota</taxon>
        <taxon>Bacilli</taxon>
        <taxon>Bacillales</taxon>
        <taxon>Guptibacillaceae</taxon>
        <taxon>Guptibacillus</taxon>
    </lineage>
</organism>
<accession>A0A845ET68</accession>
<dbReference type="EMBL" id="WMEY01000001">
    <property type="protein sequence ID" value="MYL62500.1"/>
    <property type="molecule type" value="Genomic_DNA"/>
</dbReference>
<reference evidence="3 4" key="1">
    <citation type="submission" date="2019-11" db="EMBL/GenBank/DDBJ databases">
        <title>Genome sequences of 17 halophilic strains isolated from different environments.</title>
        <authorList>
            <person name="Furrow R.E."/>
        </authorList>
    </citation>
    <scope>NUCLEOTIDE SEQUENCE [LARGE SCALE GENOMIC DNA]</scope>
    <source>
        <strain evidence="3 4">22506_14_FS</strain>
    </source>
</reference>
<feature type="domain" description="Aerobactin siderophore biosynthesis IucA/IucC-like C-terminal" evidence="1">
    <location>
        <begin position="73"/>
        <end position="185"/>
    </location>
</feature>
<dbReference type="GO" id="GO:0051537">
    <property type="term" value="F:2 iron, 2 sulfur cluster binding"/>
    <property type="evidence" value="ECO:0007669"/>
    <property type="project" value="InterPro"/>
</dbReference>
<sequence>MCHMVKGGRSIVQEQLVFSREEKEKLEQLRLTFGGEGEHTAQQLLDSEQLKALLERLVSEGNFPSVIVAGSQFMKRYGFMTLAPILYAFTMWDKPILAGPDELEVAMNTQAGVMQITIPNSLKRSEKERADIRAELANKLINDNLAPFVETMVKATKLSAAILWENAAIYLFWVYETLIPSEGNAEQVSRAKEDFHYLLKEFNCTSFTCGANPFMPYYSEKVERDDGPIRFRRTCCLYDQISEGGACCKTCPKAR</sequence>
<dbReference type="Pfam" id="PF11575">
    <property type="entry name" value="FhuF_C"/>
    <property type="match status" value="1"/>
</dbReference>
<dbReference type="InterPro" id="IPR008090">
    <property type="entry name" value="Fe_iron_reduct"/>
</dbReference>
<dbReference type="InterPro" id="IPR022770">
    <property type="entry name" value="IucA/IucC-like_C"/>
</dbReference>
<dbReference type="Pfam" id="PF06276">
    <property type="entry name" value="FhuF"/>
    <property type="match status" value="1"/>
</dbReference>
<evidence type="ECO:0000313" key="4">
    <source>
        <dbReference type="Proteomes" id="UP000447833"/>
    </source>
</evidence>
<evidence type="ECO:0000259" key="2">
    <source>
        <dbReference type="Pfam" id="PF11575"/>
    </source>
</evidence>
<dbReference type="Proteomes" id="UP000447833">
    <property type="component" value="Unassembled WGS sequence"/>
</dbReference>
<evidence type="ECO:0000259" key="1">
    <source>
        <dbReference type="Pfam" id="PF06276"/>
    </source>
</evidence>
<comment type="caution">
    <text evidence="3">The sequence shown here is derived from an EMBL/GenBank/DDBJ whole genome shotgun (WGS) entry which is preliminary data.</text>
</comment>
<protein>
    <submittedName>
        <fullName evidence="3">Siderophore-iron reductase FhuF</fullName>
    </submittedName>
</protein>
<dbReference type="InterPro" id="IPR024726">
    <property type="entry name" value="FhuF_C"/>
</dbReference>
<dbReference type="AlphaFoldDB" id="A0A845ET68"/>
<evidence type="ECO:0000313" key="3">
    <source>
        <dbReference type="EMBL" id="MYL62500.1"/>
    </source>
</evidence>
<proteinExistence type="predicted"/>
<name>A0A845ET68_9BACL</name>
<dbReference type="GO" id="GO:0003824">
    <property type="term" value="F:catalytic activity"/>
    <property type="evidence" value="ECO:0007669"/>
    <property type="project" value="UniProtKB-ARBA"/>
</dbReference>
<feature type="domain" description="Ferric siderophore reductase C-terminal" evidence="2">
    <location>
        <begin position="232"/>
        <end position="253"/>
    </location>
</feature>
<dbReference type="NCBIfam" id="TIGR03951">
    <property type="entry name" value="Fe_III_red_FhuF"/>
    <property type="match status" value="1"/>
</dbReference>
<gene>
    <name evidence="3" type="primary">fhuF</name>
    <name evidence="3" type="ORF">GLW07_03915</name>
</gene>